<evidence type="ECO:0000256" key="3">
    <source>
        <dbReference type="ARBA" id="ARBA00022692"/>
    </source>
</evidence>
<dbReference type="PANTHER" id="PTHR13148">
    <property type="entry name" value="PER1-RELATED"/>
    <property type="match status" value="1"/>
</dbReference>
<organism evidence="9 10">
    <name type="scientific">Candidozyma duobushaemuli</name>
    <dbReference type="NCBI Taxonomy" id="1231522"/>
    <lineage>
        <taxon>Eukaryota</taxon>
        <taxon>Fungi</taxon>
        <taxon>Dikarya</taxon>
        <taxon>Ascomycota</taxon>
        <taxon>Saccharomycotina</taxon>
        <taxon>Pichiomycetes</taxon>
        <taxon>Metschnikowiaceae</taxon>
        <taxon>Candidozyma</taxon>
    </lineage>
</organism>
<feature type="transmembrane region" description="Helical" evidence="7">
    <location>
        <begin position="140"/>
        <end position="162"/>
    </location>
</feature>
<dbReference type="Proteomes" id="UP000244406">
    <property type="component" value="Unassembled WGS sequence"/>
</dbReference>
<protein>
    <recommendedName>
        <fullName evidence="7">Post-GPI attachment to proteins factor 3</fullName>
    </recommendedName>
</protein>
<feature type="signal peptide" evidence="8">
    <location>
        <begin position="1"/>
        <end position="15"/>
    </location>
</feature>
<dbReference type="GO" id="GO:0016788">
    <property type="term" value="F:hydrolase activity, acting on ester bonds"/>
    <property type="evidence" value="ECO:0007669"/>
    <property type="project" value="TreeGrafter"/>
</dbReference>
<dbReference type="RefSeq" id="XP_025338964.1">
    <property type="nucleotide sequence ID" value="XM_025479491.1"/>
</dbReference>
<sequence>MLVLSLALWSTCVLASVGDRLPQYKECTSQCIETSCYANLPYLPQYDINIVSRYLLLWSCPSDCDYKCRSHVSNIREAQSLPIVQFHGKWPFDRWLGITEVFSVLFSIGNLYANLINLVKFSKLIRGLGQGKNSQARGVMLFQYWLLLAVSVVGWLLSTIFHTRDIPLTETLDYLGAGAIIMANFNAISIRYFELFRAENQRKRQLYQSGLLFVLLCHYLKLARRWDYQYNMKYNVVIGLSASAMWVAHSLRVYRRYDGQVFNSIQLSPYESKIQQKLGPFCKVRSRLIPLIPVVLNVYLTTSVSLELFDFAPIAHLIDSHALWHLCTIFPPLIWYDWNLWDLELSMIDKMA</sequence>
<reference evidence="9 10" key="1">
    <citation type="submission" date="2017-12" db="EMBL/GenBank/DDBJ databases">
        <title>Genome Sequence of the Amphotericin B-resistant Candida duobushaemulonii strain, B09383.</title>
        <authorList>
            <person name="Chow N.A."/>
            <person name="Gade L."/>
            <person name="Batra D."/>
            <person name="Rowe L.A."/>
            <person name="Loparev V.N."/>
            <person name="Litvintseva A.P."/>
        </authorList>
    </citation>
    <scope>NUCLEOTIDE SEQUENCE [LARGE SCALE GENOMIC DNA]</scope>
    <source>
        <strain evidence="9 10">B09383</strain>
    </source>
</reference>
<keyword evidence="3 7" id="KW-0812">Transmembrane</keyword>
<name>A0A2V1AK49_9ASCO</name>
<comment type="caution">
    <text evidence="7">Lacks conserved residue(s) required for the propagation of feature annotation.</text>
</comment>
<evidence type="ECO:0000256" key="4">
    <source>
        <dbReference type="ARBA" id="ARBA00022729"/>
    </source>
</evidence>
<dbReference type="PANTHER" id="PTHR13148:SF0">
    <property type="entry name" value="POST-GPI ATTACHMENT TO PROTEINS FACTOR 3"/>
    <property type="match status" value="1"/>
</dbReference>
<keyword evidence="4 8" id="KW-0732">Signal</keyword>
<proteinExistence type="inferred from homology"/>
<dbReference type="GeneID" id="37000935"/>
<dbReference type="GO" id="GO:0005789">
    <property type="term" value="C:endoplasmic reticulum membrane"/>
    <property type="evidence" value="ECO:0007669"/>
    <property type="project" value="UniProtKB-SubCell"/>
</dbReference>
<keyword evidence="6 7" id="KW-0472">Membrane</keyword>
<accession>A0A2V1AK49</accession>
<gene>
    <name evidence="9" type="ORF">CXQ87_000934</name>
</gene>
<dbReference type="AlphaFoldDB" id="A0A2V1AK49"/>
<feature type="transmembrane region" description="Helical" evidence="7">
    <location>
        <begin position="95"/>
        <end position="119"/>
    </location>
</feature>
<evidence type="ECO:0000313" key="9">
    <source>
        <dbReference type="EMBL" id="PVH18024.1"/>
    </source>
</evidence>
<dbReference type="GO" id="GO:0006506">
    <property type="term" value="P:GPI anchor biosynthetic process"/>
    <property type="evidence" value="ECO:0007669"/>
    <property type="project" value="UniProtKB-KW"/>
</dbReference>
<keyword evidence="10" id="KW-1185">Reference proteome</keyword>
<comment type="subcellular location">
    <subcellularLocation>
        <location evidence="1">Endomembrane system</location>
        <topology evidence="1">Multi-pass membrane protein</topology>
    </subcellularLocation>
    <subcellularLocation>
        <location evidence="7">Endoplasmic reticulum membrane</location>
        <topology evidence="7">Multi-pass membrane protein</topology>
    </subcellularLocation>
</comment>
<comment type="caution">
    <text evidence="9">The sequence shown here is derived from an EMBL/GenBank/DDBJ whole genome shotgun (WGS) entry which is preliminary data.</text>
</comment>
<evidence type="ECO:0000313" key="10">
    <source>
        <dbReference type="Proteomes" id="UP000244406"/>
    </source>
</evidence>
<dbReference type="InterPro" id="IPR007217">
    <property type="entry name" value="Per1-like"/>
</dbReference>
<comment type="function">
    <text evidence="7">Involved in the lipid remodeling steps of GPI-anchor maturation.</text>
</comment>
<evidence type="ECO:0000256" key="2">
    <source>
        <dbReference type="ARBA" id="ARBA00022502"/>
    </source>
</evidence>
<evidence type="ECO:0000256" key="8">
    <source>
        <dbReference type="SAM" id="SignalP"/>
    </source>
</evidence>
<keyword evidence="2 7" id="KW-0337">GPI-anchor biosynthesis</keyword>
<dbReference type="Pfam" id="PF04080">
    <property type="entry name" value="Per1"/>
    <property type="match status" value="1"/>
</dbReference>
<dbReference type="VEuPathDB" id="FungiDB:CXQ87_000934"/>
<dbReference type="EMBL" id="PKFP01000008">
    <property type="protein sequence ID" value="PVH18024.1"/>
    <property type="molecule type" value="Genomic_DNA"/>
</dbReference>
<evidence type="ECO:0000256" key="6">
    <source>
        <dbReference type="ARBA" id="ARBA00023136"/>
    </source>
</evidence>
<keyword evidence="5 7" id="KW-1133">Transmembrane helix</keyword>
<evidence type="ECO:0000256" key="1">
    <source>
        <dbReference type="ARBA" id="ARBA00004127"/>
    </source>
</evidence>
<evidence type="ECO:0000256" key="5">
    <source>
        <dbReference type="ARBA" id="ARBA00022989"/>
    </source>
</evidence>
<evidence type="ECO:0000256" key="7">
    <source>
        <dbReference type="RuleBase" id="RU365066"/>
    </source>
</evidence>
<feature type="chain" id="PRO_5016102469" description="Post-GPI attachment to proteins factor 3" evidence="8">
    <location>
        <begin position="16"/>
        <end position="352"/>
    </location>
</feature>
<keyword evidence="7" id="KW-0256">Endoplasmic reticulum</keyword>
<feature type="transmembrane region" description="Helical" evidence="7">
    <location>
        <begin position="174"/>
        <end position="193"/>
    </location>
</feature>
<comment type="similarity">
    <text evidence="7">Belongs to the PGAP3 family.</text>
</comment>